<proteinExistence type="predicted"/>
<reference evidence="1" key="1">
    <citation type="submission" date="2020-10" db="EMBL/GenBank/DDBJ databases">
        <authorList>
            <person name="Gilroy R."/>
        </authorList>
    </citation>
    <scope>NUCLEOTIDE SEQUENCE</scope>
    <source>
        <strain evidence="1">CHK165-10780</strain>
    </source>
</reference>
<name>A0A9D1CKG1_9FIRM</name>
<reference evidence="1" key="2">
    <citation type="journal article" date="2021" name="PeerJ">
        <title>Extensive microbial diversity within the chicken gut microbiome revealed by metagenomics and culture.</title>
        <authorList>
            <person name="Gilroy R."/>
            <person name="Ravi A."/>
            <person name="Getino M."/>
            <person name="Pursley I."/>
            <person name="Horton D.L."/>
            <person name="Alikhan N.F."/>
            <person name="Baker D."/>
            <person name="Gharbi K."/>
            <person name="Hall N."/>
            <person name="Watson M."/>
            <person name="Adriaenssens E.M."/>
            <person name="Foster-Nyarko E."/>
            <person name="Jarju S."/>
            <person name="Secka A."/>
            <person name="Antonio M."/>
            <person name="Oren A."/>
            <person name="Chaudhuri R.R."/>
            <person name="La Ragione R."/>
            <person name="Hildebrand F."/>
            <person name="Pallen M.J."/>
        </authorList>
    </citation>
    <scope>NUCLEOTIDE SEQUENCE</scope>
    <source>
        <strain evidence="1">CHK165-10780</strain>
    </source>
</reference>
<organism evidence="1 2">
    <name type="scientific">Candidatus Faecenecus gallistercoris</name>
    <dbReference type="NCBI Taxonomy" id="2840793"/>
    <lineage>
        <taxon>Bacteria</taxon>
        <taxon>Bacillati</taxon>
        <taxon>Bacillota</taxon>
        <taxon>Bacillota incertae sedis</taxon>
        <taxon>Candidatus Faecenecus</taxon>
    </lineage>
</organism>
<dbReference type="AlphaFoldDB" id="A0A9D1CKG1"/>
<dbReference type="EMBL" id="DVFU01000068">
    <property type="protein sequence ID" value="HIQ64790.1"/>
    <property type="molecule type" value="Genomic_DNA"/>
</dbReference>
<accession>A0A9D1CKG1</accession>
<dbReference type="InterPro" id="IPR040871">
    <property type="entry name" value="HopA1"/>
</dbReference>
<dbReference type="Pfam" id="PF17914">
    <property type="entry name" value="HopA1"/>
    <property type="match status" value="1"/>
</dbReference>
<protein>
    <submittedName>
        <fullName evidence="1">Uncharacterized protein</fullName>
    </submittedName>
</protein>
<evidence type="ECO:0000313" key="1">
    <source>
        <dbReference type="EMBL" id="HIQ64790.1"/>
    </source>
</evidence>
<comment type="caution">
    <text evidence="1">The sequence shown here is derived from an EMBL/GenBank/DDBJ whole genome shotgun (WGS) entry which is preliminary data.</text>
</comment>
<sequence length="432" mass="50076">MTNNRELYNQIQNPLDNDETLQLFLECYQQNHGDIPYNYIVGATYTNQRLTLDWDKQSELMAFLLNRSRARGGIQNPYGIPTINYFIKTLPDPVPKDFFTRPEVLVNLRDVFAYSDSMDELVVHPHVLKPWQGVGSSDHDEIHHRLYLNVKAEDEIDMAMKFVEKCDQKGLPIELKFFRLDSDRRDSFVIYVPGEELSSYIDMLREIKEENPSLVAKVGEPPIFTGNIDGWIGYGSEKIDSYESSSYHAERLKVINDSITNVLRSYVKENLETQISNPDTNQTISVRDYFTKNLKNQVVEQKRRYINLDSKTSQEIDSAIEQSLEELLSDEFKEKSYQIESMTFQLNRFHIRSAIADVISKCDIDLSKFLPDIKKEIQANAIIRGMDPDKICFDVENRDLLFARDNSEKELQAEDSPKVLIYSDKNNSSNQS</sequence>
<dbReference type="Proteomes" id="UP000886725">
    <property type="component" value="Unassembled WGS sequence"/>
</dbReference>
<gene>
    <name evidence="1" type="ORF">IAC85_03535</name>
</gene>
<evidence type="ECO:0000313" key="2">
    <source>
        <dbReference type="Proteomes" id="UP000886725"/>
    </source>
</evidence>